<evidence type="ECO:0000313" key="5">
    <source>
        <dbReference type="EMBL" id="ADD95702.1"/>
    </source>
</evidence>
<dbReference type="InterPro" id="IPR050642">
    <property type="entry name" value="PDH_E1_Alpha_Subunit"/>
</dbReference>
<protein>
    <recommendedName>
        <fullName evidence="4">Dehydrogenase E1 component domain-containing protein</fullName>
    </recommendedName>
</protein>
<dbReference type="EMBL" id="GU943085">
    <property type="protein sequence ID" value="ADD95702.1"/>
    <property type="molecule type" value="Genomic_DNA"/>
</dbReference>
<reference evidence="5" key="1">
    <citation type="journal article" date="2010" name="ISME J.">
        <title>Metagenome of the Mediterranean deep chlorophyll maximum studied by direct and fosmid library 454 pyrosequencing.</title>
        <authorList>
            <person name="Ghai R."/>
            <person name="Martin-Cuadrado A.B."/>
            <person name="Molto A.G."/>
            <person name="Heredia I.G."/>
            <person name="Cabrera R."/>
            <person name="Martin J."/>
            <person name="Verdu M."/>
            <person name="Deschamps P."/>
            <person name="Moreira D."/>
            <person name="Lopez-Garcia P."/>
            <person name="Mira A."/>
            <person name="Rodriguez-Valera F."/>
        </authorList>
    </citation>
    <scope>NUCLEOTIDE SEQUENCE</scope>
</reference>
<evidence type="ECO:0000259" key="4">
    <source>
        <dbReference type="Pfam" id="PF00676"/>
    </source>
</evidence>
<evidence type="ECO:0000256" key="2">
    <source>
        <dbReference type="ARBA" id="ARBA00023002"/>
    </source>
</evidence>
<feature type="domain" description="Dehydrogenase E1 component" evidence="4">
    <location>
        <begin position="1"/>
        <end position="84"/>
    </location>
</feature>
<dbReference type="SUPFAM" id="SSF52518">
    <property type="entry name" value="Thiamin diphosphate-binding fold (THDP-binding)"/>
    <property type="match status" value="1"/>
</dbReference>
<evidence type="ECO:0000256" key="3">
    <source>
        <dbReference type="ARBA" id="ARBA00023052"/>
    </source>
</evidence>
<keyword evidence="3" id="KW-0786">Thiamine pyrophosphate</keyword>
<dbReference type="PANTHER" id="PTHR11516:SF60">
    <property type="entry name" value="PYRUVATE DEHYDROGENASE E1 COMPONENT SUBUNIT ALPHA"/>
    <property type="match status" value="1"/>
</dbReference>
<dbReference type="InterPro" id="IPR029061">
    <property type="entry name" value="THDP-binding"/>
</dbReference>
<dbReference type="AlphaFoldDB" id="D6PJ01"/>
<evidence type="ECO:0000256" key="1">
    <source>
        <dbReference type="ARBA" id="ARBA00001964"/>
    </source>
</evidence>
<comment type="cofactor">
    <cofactor evidence="1">
        <name>thiamine diphosphate</name>
        <dbReference type="ChEBI" id="CHEBI:58937"/>
    </cofactor>
</comment>
<dbReference type="GO" id="GO:0006086">
    <property type="term" value="P:pyruvate decarboxylation to acetyl-CoA"/>
    <property type="evidence" value="ECO:0007669"/>
    <property type="project" value="TreeGrafter"/>
</dbReference>
<dbReference type="GO" id="GO:0004739">
    <property type="term" value="F:pyruvate dehydrogenase (acetyl-transferring) activity"/>
    <property type="evidence" value="ECO:0007669"/>
    <property type="project" value="TreeGrafter"/>
</dbReference>
<dbReference type="Gene3D" id="3.40.50.970">
    <property type="match status" value="1"/>
</dbReference>
<dbReference type="Pfam" id="PF00676">
    <property type="entry name" value="E1_dh"/>
    <property type="match status" value="1"/>
</dbReference>
<name>D6PJ01_9ZZZZ</name>
<dbReference type="InterPro" id="IPR001017">
    <property type="entry name" value="DH_E1"/>
</dbReference>
<organism evidence="5">
    <name type="scientific">uncultured organism MedDCM-OCT-S01-C7</name>
    <dbReference type="NCBI Taxonomy" id="743602"/>
    <lineage>
        <taxon>unclassified sequences</taxon>
        <taxon>environmental samples</taxon>
    </lineage>
</organism>
<keyword evidence="2" id="KW-0560">Oxidoreductase</keyword>
<sequence>MEVACDKLYKQAQIRGFLHLYDGQEAICVGHDNALTREDAFIGAYRIHGWAYMRGFSVHEIIAEMMGKITGGSDGKGGSMHYYKKDT</sequence>
<accession>D6PJ01</accession>
<dbReference type="PANTHER" id="PTHR11516">
    <property type="entry name" value="PYRUVATE DEHYDROGENASE E1 COMPONENT, ALPHA SUBUNIT BACTERIAL AND ORGANELLAR"/>
    <property type="match status" value="1"/>
</dbReference>
<proteinExistence type="predicted"/>